<accession>A0A813CNU9</accession>
<comment type="caution">
    <text evidence="2">The sequence shown here is derived from an EMBL/GenBank/DDBJ whole genome shotgun (WGS) entry which is preliminary data.</text>
</comment>
<dbReference type="EMBL" id="CAJNJA010102007">
    <property type="protein sequence ID" value="CAE7944554.1"/>
    <property type="molecule type" value="Genomic_DNA"/>
</dbReference>
<gene>
    <name evidence="2" type="primary">RSPH1</name>
    <name evidence="2" type="ORF">SNEC2469_LOCUS35364</name>
</gene>
<protein>
    <submittedName>
        <fullName evidence="2">RSPH1 protein</fullName>
    </submittedName>
</protein>
<dbReference type="Gene3D" id="2.20.110.10">
    <property type="entry name" value="Histone H3 K4-specific methyltransferase SET7/9 N-terminal domain"/>
    <property type="match status" value="2"/>
</dbReference>
<dbReference type="InterPro" id="IPR003409">
    <property type="entry name" value="MORN"/>
</dbReference>
<organism evidence="2 3">
    <name type="scientific">Symbiodinium necroappetens</name>
    <dbReference type="NCBI Taxonomy" id="1628268"/>
    <lineage>
        <taxon>Eukaryota</taxon>
        <taxon>Sar</taxon>
        <taxon>Alveolata</taxon>
        <taxon>Dinophyceae</taxon>
        <taxon>Suessiales</taxon>
        <taxon>Symbiodiniaceae</taxon>
        <taxon>Symbiodinium</taxon>
    </lineage>
</organism>
<keyword evidence="1" id="KW-0677">Repeat</keyword>
<dbReference type="Proteomes" id="UP000601435">
    <property type="component" value="Unassembled WGS sequence"/>
</dbReference>
<name>A0A813CNU9_9DINO</name>
<dbReference type="OrthoDB" id="437960at2759"/>
<evidence type="ECO:0000256" key="1">
    <source>
        <dbReference type="ARBA" id="ARBA00022737"/>
    </source>
</evidence>
<dbReference type="SMART" id="SM00698">
    <property type="entry name" value="MORN"/>
    <property type="match status" value="3"/>
</dbReference>
<dbReference type="PANTHER" id="PTHR43215">
    <property type="entry name" value="RADIAL SPOKE HEAD 1 HOMOLOG"/>
    <property type="match status" value="1"/>
</dbReference>
<sequence>MAGAARVSYDKEILEELGCTVYNPNTDNKELYGDEADDRWLRTFCENLTRIQREKRGFVLQVQQGVVREKSNMQIAEEEMGTNWRIPRMGIYAFPTTGTRGGGTTAEQDLALAVERARQQWEEGIEEEVEMVSEWYEPIEGDRELRLNDKGELQGRARCTFPSGHVYEGYFQDGRRHGVGTDRYMDGSVFVGEYQDGQRNGRGTYTSANGAGFVGDYQKDKKHGKGMYTYENGDVEVGVYDQGEDKGRAVKLSADRTKAWLCMDGEEEHEVSVAEARKVAQECGLPPLP</sequence>
<dbReference type="AlphaFoldDB" id="A0A813CNU9"/>
<proteinExistence type="predicted"/>
<dbReference type="Pfam" id="PF02493">
    <property type="entry name" value="MORN"/>
    <property type="match status" value="4"/>
</dbReference>
<dbReference type="PANTHER" id="PTHR43215:SF14">
    <property type="entry name" value="RADIAL SPOKE HEAD 1 HOMOLOG"/>
    <property type="match status" value="1"/>
</dbReference>
<keyword evidence="3" id="KW-1185">Reference proteome</keyword>
<reference evidence="2" key="1">
    <citation type="submission" date="2021-02" db="EMBL/GenBank/DDBJ databases">
        <authorList>
            <person name="Dougan E. K."/>
            <person name="Rhodes N."/>
            <person name="Thang M."/>
            <person name="Chan C."/>
        </authorList>
    </citation>
    <scope>NUCLEOTIDE SEQUENCE</scope>
</reference>
<evidence type="ECO:0000313" key="2">
    <source>
        <dbReference type="EMBL" id="CAE7944554.1"/>
    </source>
</evidence>
<evidence type="ECO:0000313" key="3">
    <source>
        <dbReference type="Proteomes" id="UP000601435"/>
    </source>
</evidence>
<dbReference type="SUPFAM" id="SSF82185">
    <property type="entry name" value="Histone H3 K4-specific methyltransferase SET7/9 N-terminal domain"/>
    <property type="match status" value="1"/>
</dbReference>